<dbReference type="AlphaFoldDB" id="A0A2B7XYX8"/>
<keyword evidence="2" id="KW-1133">Transmembrane helix</keyword>
<evidence type="ECO:0000313" key="3">
    <source>
        <dbReference type="EMBL" id="PGH13832.1"/>
    </source>
</evidence>
<dbReference type="CDD" id="cd22997">
    <property type="entry name" value="GT_LH"/>
    <property type="match status" value="1"/>
</dbReference>
<dbReference type="Proteomes" id="UP000223968">
    <property type="component" value="Unassembled WGS sequence"/>
</dbReference>
<evidence type="ECO:0000256" key="2">
    <source>
        <dbReference type="SAM" id="Phobius"/>
    </source>
</evidence>
<keyword evidence="2" id="KW-0812">Transmembrane</keyword>
<evidence type="ECO:0000256" key="1">
    <source>
        <dbReference type="SAM" id="MobiDB-lite"/>
    </source>
</evidence>
<dbReference type="OrthoDB" id="422736at2759"/>
<name>A0A2B7XYX8_9EURO</name>
<reference evidence="3 4" key="1">
    <citation type="submission" date="2017-10" db="EMBL/GenBank/DDBJ databases">
        <title>Comparative genomics in systemic dimorphic fungi from Ajellomycetaceae.</title>
        <authorList>
            <person name="Munoz J.F."/>
            <person name="Mcewen J.G."/>
            <person name="Clay O.K."/>
            <person name="Cuomo C.A."/>
        </authorList>
    </citation>
    <scope>NUCLEOTIDE SEQUENCE [LARGE SCALE GENOMIC DNA]</scope>
    <source>
        <strain evidence="3 4">UAMH5409</strain>
    </source>
</reference>
<accession>A0A2B7XYX8</accession>
<gene>
    <name evidence="3" type="ORF">AJ79_03400</name>
</gene>
<proteinExistence type="predicted"/>
<comment type="caution">
    <text evidence="3">The sequence shown here is derived from an EMBL/GenBank/DDBJ whole genome shotgun (WGS) entry which is preliminary data.</text>
</comment>
<sequence length="687" mass="78819">MALLDRLDYDGVRDGVNAKLNSLSRPLRRSRRTKLLWAIAGALLVVFLMSRTSPHFTYIPDLSAEHPTQPLTTLSTDELAPAINPAPPKVDKDGTFASGVTKPNPSFHLIIRGAQKNPAICRTIFTAMALNYPPPTVLYLGDPIKEDGKPELGKLDKALVMHSYFTKNKHMKDDDIIMIVDDNDSWFQLPPQVLLQRFHKLLQRNNQQLTWRYGYRSNKNADPATIKSPQKYSQRIIFAADKVCRPDRPYDASCFAVPYSNLPPDIYGAATDSGINLAWNRPRFLNSGSLIGTVADVKLLYERAAELNSKAAYPADEQQVLSQIYGEQEYARELDRRLSPPNWYIRMGELFGILPRIDISRIFVKLATGTRYEYGIGVDYKSELFFTMSYSDHDLVWLNYNNVSQLSSVQMIHRVPREARLNLPEDIASAKNPFIPPHPKTAESLPPYNASVDYLPAPQNASWYTLPLATDVHSTSIPALIVTNSTATDTLRTWWNHMWYHPYSRALLRKYLRSPRGPIAAEAALRGGAEAWDMRGGKGGLWTDNDEWIDWTMVCKGTEEEVFGDKWGKWGEELGTDYQAPVFNQFGMLVTGREGGLKTEEDRERERIEREKWEAQKREREERERIEREKEEREKKEKEEKEKAEREKREREKAEREKEGEGVKTENKLEDKPEDKPDIKQEEKKKG</sequence>
<keyword evidence="2" id="KW-0472">Membrane</keyword>
<protein>
    <submittedName>
        <fullName evidence="3">Uncharacterized protein</fullName>
    </submittedName>
</protein>
<evidence type="ECO:0000313" key="4">
    <source>
        <dbReference type="Proteomes" id="UP000223968"/>
    </source>
</evidence>
<feature type="region of interest" description="Disordered" evidence="1">
    <location>
        <begin position="614"/>
        <end position="687"/>
    </location>
</feature>
<keyword evidence="4" id="KW-1185">Reference proteome</keyword>
<organism evidence="3 4">
    <name type="scientific">Helicocarpus griseus UAMH5409</name>
    <dbReference type="NCBI Taxonomy" id="1447875"/>
    <lineage>
        <taxon>Eukaryota</taxon>
        <taxon>Fungi</taxon>
        <taxon>Dikarya</taxon>
        <taxon>Ascomycota</taxon>
        <taxon>Pezizomycotina</taxon>
        <taxon>Eurotiomycetes</taxon>
        <taxon>Eurotiomycetidae</taxon>
        <taxon>Onygenales</taxon>
        <taxon>Ajellomycetaceae</taxon>
        <taxon>Helicocarpus</taxon>
    </lineage>
</organism>
<dbReference type="EMBL" id="PDNB01000041">
    <property type="protein sequence ID" value="PGH13832.1"/>
    <property type="molecule type" value="Genomic_DNA"/>
</dbReference>
<dbReference type="PANTHER" id="PTHR36587">
    <property type="entry name" value="EXPRESSION SITE-ASSOCIATED GENE 3 (ESAG3)-LIKE PROTEIN"/>
    <property type="match status" value="1"/>
</dbReference>
<dbReference type="PANTHER" id="PTHR36587:SF2">
    <property type="entry name" value="EXPRESSION SITE-ASSOCIATED GENE 3 (ESAG3)-LIKE PROTEIN"/>
    <property type="match status" value="1"/>
</dbReference>
<feature type="transmembrane region" description="Helical" evidence="2">
    <location>
        <begin position="35"/>
        <end position="53"/>
    </location>
</feature>